<protein>
    <submittedName>
        <fullName evidence="1">Uncharacterized protein</fullName>
    </submittedName>
</protein>
<keyword evidence="2" id="KW-1185">Reference proteome</keyword>
<dbReference type="OrthoDB" id="4178589at2759"/>
<dbReference type="Proteomes" id="UP000223968">
    <property type="component" value="Unassembled WGS sequence"/>
</dbReference>
<comment type="caution">
    <text evidence="1">The sequence shown here is derived from an EMBL/GenBank/DDBJ whole genome shotgun (WGS) entry which is preliminary data.</text>
</comment>
<dbReference type="AlphaFoldDB" id="A0A2B7WX25"/>
<gene>
    <name evidence="1" type="ORF">AJ79_08010</name>
</gene>
<accession>A0A2B7WX25</accession>
<name>A0A2B7WX25_9EURO</name>
<evidence type="ECO:0000313" key="2">
    <source>
        <dbReference type="Proteomes" id="UP000223968"/>
    </source>
</evidence>
<evidence type="ECO:0000313" key="1">
    <source>
        <dbReference type="EMBL" id="PGH01139.1"/>
    </source>
</evidence>
<dbReference type="EMBL" id="PDNB01000176">
    <property type="protein sequence ID" value="PGH01139.1"/>
    <property type="molecule type" value="Genomic_DNA"/>
</dbReference>
<sequence>MGLDHLAVELVQNIISDNALRQSDLANLARTNKHLSAIIPIVLYRNVSLVFVDQLINDDELQLGPGRHERRGSIQTFKLFNRSITDNPKLAGLTRSICIIATTDNDDARLSYVWKVLAQLGNLEKLSLATSAPSEFDSVLKQNPLSKLRYAQIAGKHITITETVKYTI</sequence>
<organism evidence="1 2">
    <name type="scientific">Helicocarpus griseus UAMH5409</name>
    <dbReference type="NCBI Taxonomy" id="1447875"/>
    <lineage>
        <taxon>Eukaryota</taxon>
        <taxon>Fungi</taxon>
        <taxon>Dikarya</taxon>
        <taxon>Ascomycota</taxon>
        <taxon>Pezizomycotina</taxon>
        <taxon>Eurotiomycetes</taxon>
        <taxon>Eurotiomycetidae</taxon>
        <taxon>Onygenales</taxon>
        <taxon>Ajellomycetaceae</taxon>
        <taxon>Helicocarpus</taxon>
    </lineage>
</organism>
<proteinExistence type="predicted"/>
<reference evidence="1 2" key="1">
    <citation type="submission" date="2017-10" db="EMBL/GenBank/DDBJ databases">
        <title>Comparative genomics in systemic dimorphic fungi from Ajellomycetaceae.</title>
        <authorList>
            <person name="Munoz J.F."/>
            <person name="Mcewen J.G."/>
            <person name="Clay O.K."/>
            <person name="Cuomo C.A."/>
        </authorList>
    </citation>
    <scope>NUCLEOTIDE SEQUENCE [LARGE SCALE GENOMIC DNA]</scope>
    <source>
        <strain evidence="1 2">UAMH5409</strain>
    </source>
</reference>